<dbReference type="PANTHER" id="PTHR23502:SF51">
    <property type="entry name" value="QUINIDINE RESISTANCE PROTEIN 1-RELATED"/>
    <property type="match status" value="1"/>
</dbReference>
<feature type="transmembrane region" description="Helical" evidence="7">
    <location>
        <begin position="347"/>
        <end position="371"/>
    </location>
</feature>
<dbReference type="Pfam" id="PF07690">
    <property type="entry name" value="MFS_1"/>
    <property type="match status" value="1"/>
</dbReference>
<reference evidence="10" key="1">
    <citation type="submission" date="2016-03" db="EMBL/GenBank/DDBJ databases">
        <authorList>
            <person name="Ploux O."/>
        </authorList>
    </citation>
    <scope>NUCLEOTIDE SEQUENCE [LARGE SCALE GENOMIC DNA]</scope>
    <source>
        <strain evidence="10">UK7</strain>
    </source>
</reference>
<dbReference type="Gene3D" id="1.20.1720.10">
    <property type="entry name" value="Multidrug resistance protein D"/>
    <property type="match status" value="1"/>
</dbReference>
<keyword evidence="5 7" id="KW-0472">Membrane</keyword>
<dbReference type="STRING" id="914237.A0A1E1LJE2"/>
<dbReference type="EMBL" id="FJUW01000056">
    <property type="protein sequence ID" value="CZT10621.1"/>
    <property type="molecule type" value="Genomic_DNA"/>
</dbReference>
<dbReference type="GO" id="GO:0005886">
    <property type="term" value="C:plasma membrane"/>
    <property type="evidence" value="ECO:0007669"/>
    <property type="project" value="TreeGrafter"/>
</dbReference>
<feature type="compositionally biased region" description="Pro residues" evidence="6">
    <location>
        <begin position="281"/>
        <end position="292"/>
    </location>
</feature>
<organism evidence="9 10">
    <name type="scientific">Rhynchosporium graminicola</name>
    <dbReference type="NCBI Taxonomy" id="2792576"/>
    <lineage>
        <taxon>Eukaryota</taxon>
        <taxon>Fungi</taxon>
        <taxon>Dikarya</taxon>
        <taxon>Ascomycota</taxon>
        <taxon>Pezizomycotina</taxon>
        <taxon>Leotiomycetes</taxon>
        <taxon>Helotiales</taxon>
        <taxon>Ploettnerulaceae</taxon>
        <taxon>Rhynchosporium</taxon>
    </lineage>
</organism>
<evidence type="ECO:0000256" key="1">
    <source>
        <dbReference type="ARBA" id="ARBA00004141"/>
    </source>
</evidence>
<dbReference type="InterPro" id="IPR020846">
    <property type="entry name" value="MFS_dom"/>
</dbReference>
<evidence type="ECO:0000256" key="3">
    <source>
        <dbReference type="ARBA" id="ARBA00022692"/>
    </source>
</evidence>
<dbReference type="InterPro" id="IPR036259">
    <property type="entry name" value="MFS_trans_sf"/>
</dbReference>
<evidence type="ECO:0000313" key="9">
    <source>
        <dbReference type="EMBL" id="CZT10621.1"/>
    </source>
</evidence>
<dbReference type="SUPFAM" id="SSF103473">
    <property type="entry name" value="MFS general substrate transporter"/>
    <property type="match status" value="1"/>
</dbReference>
<evidence type="ECO:0000256" key="5">
    <source>
        <dbReference type="ARBA" id="ARBA00023136"/>
    </source>
</evidence>
<feature type="region of interest" description="Disordered" evidence="6">
    <location>
        <begin position="264"/>
        <end position="294"/>
    </location>
</feature>
<evidence type="ECO:0000313" key="10">
    <source>
        <dbReference type="Proteomes" id="UP000178129"/>
    </source>
</evidence>
<keyword evidence="2" id="KW-0813">Transport</keyword>
<feature type="transmembrane region" description="Helical" evidence="7">
    <location>
        <begin position="191"/>
        <end position="213"/>
    </location>
</feature>
<feature type="transmembrane region" description="Helical" evidence="7">
    <location>
        <begin position="163"/>
        <end position="185"/>
    </location>
</feature>
<dbReference type="PANTHER" id="PTHR23502">
    <property type="entry name" value="MAJOR FACILITATOR SUPERFAMILY"/>
    <property type="match status" value="1"/>
</dbReference>
<dbReference type="Proteomes" id="UP000178129">
    <property type="component" value="Unassembled WGS sequence"/>
</dbReference>
<feature type="transmembrane region" description="Helical" evidence="7">
    <location>
        <begin position="496"/>
        <end position="519"/>
    </location>
</feature>
<feature type="transmembrane region" description="Helical" evidence="7">
    <location>
        <begin position="39"/>
        <end position="59"/>
    </location>
</feature>
<dbReference type="GO" id="GO:0022857">
    <property type="term" value="F:transmembrane transporter activity"/>
    <property type="evidence" value="ECO:0007669"/>
    <property type="project" value="InterPro"/>
</dbReference>
<protein>
    <submittedName>
        <fullName evidence="9">Related to MFS multidrug transporter</fullName>
    </submittedName>
</protein>
<feature type="compositionally biased region" description="Basic and acidic residues" evidence="6">
    <location>
        <begin position="267"/>
        <end position="280"/>
    </location>
</feature>
<feature type="transmembrane region" description="Helical" evidence="7">
    <location>
        <begin position="315"/>
        <end position="335"/>
    </location>
</feature>
<feature type="transmembrane region" description="Helical" evidence="7">
    <location>
        <begin position="79"/>
        <end position="97"/>
    </location>
</feature>
<comment type="subcellular location">
    <subcellularLocation>
        <location evidence="1">Membrane</location>
        <topology evidence="1">Multi-pass membrane protein</topology>
    </subcellularLocation>
</comment>
<keyword evidence="10" id="KW-1185">Reference proteome</keyword>
<evidence type="ECO:0000256" key="6">
    <source>
        <dbReference type="SAM" id="MobiDB-lite"/>
    </source>
</evidence>
<evidence type="ECO:0000256" key="7">
    <source>
        <dbReference type="SAM" id="Phobius"/>
    </source>
</evidence>
<comment type="caution">
    <text evidence="9">The sequence shown here is derived from an EMBL/GenBank/DDBJ whole genome shotgun (WGS) entry which is preliminary data.</text>
</comment>
<dbReference type="InterPro" id="IPR011701">
    <property type="entry name" value="MFS"/>
</dbReference>
<evidence type="ECO:0000259" key="8">
    <source>
        <dbReference type="PROSITE" id="PS50850"/>
    </source>
</evidence>
<proteinExistence type="predicted"/>
<evidence type="ECO:0000256" key="4">
    <source>
        <dbReference type="ARBA" id="ARBA00022989"/>
    </source>
</evidence>
<dbReference type="FunCoup" id="A0A1E1LJE2">
    <property type="interactions" value="80"/>
</dbReference>
<gene>
    <name evidence="9" type="ORF">RCO7_11343</name>
</gene>
<feature type="transmembrane region" description="Helical" evidence="7">
    <location>
        <begin position="104"/>
        <end position="120"/>
    </location>
</feature>
<keyword evidence="3 7" id="KW-0812">Transmembrane</keyword>
<feature type="domain" description="Major facilitator superfamily (MFS) profile" evidence="8">
    <location>
        <begin position="39"/>
        <end position="524"/>
    </location>
</feature>
<evidence type="ECO:0000256" key="2">
    <source>
        <dbReference type="ARBA" id="ARBA00022448"/>
    </source>
</evidence>
<dbReference type="Gene3D" id="1.20.1250.20">
    <property type="entry name" value="MFS general substrate transporter like domains"/>
    <property type="match status" value="1"/>
</dbReference>
<accession>A0A1E1LJE2</accession>
<sequence>MPVSLERAVLDVNELDCEDGHDNSDVPYSVFTVRQKRTVMLLSSASAFLSPSSAAIYWPALNTIASDLDVTPANINWTITSYMIVQAIAPSFFAQLADRLGRRPCIIFCLVVYTLANVALSQQSSFVALLLLRCVQSIGASPMVTLGSAATADISTTAERGKYGAMALLGVALGPTVSPILGGILTQREGWHSIFMFLAALSGSILLVTALFFPETARTIVGNGNLTRQGQTWNVPLWRLMQERCSRSRPRPCKATCAHLASSPVRSLERGGEVKGRPREPGPGPRPGPGPGPAQSVATPIFISIRLLFSRQTGLIILFGSIGNAASYFVTSAIPAQFSRLYKLNDLQIGLCYLPGAVGSLLAVIVTGRLVDWNYRRLARLHKRPIVANQQLEIGNFPIEKARLQIALPMAYVACVAIAVYGWLLHLRVSIAGPFVFLFIIGFCNAGSLQVLPTLSMDLYPQSGAAVSATTNLSRCILGAVASGCSLLAIDALGAGWANTAIALIWAVSSAFALLSMYFGPKWRQMEANVEANPSPRDTNERQTRTNFKLRLGDATFDRPFAPISVLGLTGSSMHTTDTNSSPPCMQCSGYEQKFVPQPAYCKSEDRSAIG</sequence>
<name>A0A1E1LJE2_9HELO</name>
<feature type="transmembrane region" description="Helical" evidence="7">
    <location>
        <begin position="431"/>
        <end position="452"/>
    </location>
</feature>
<dbReference type="InParanoid" id="A0A1E1LJE2"/>
<feature type="transmembrane region" description="Helical" evidence="7">
    <location>
        <begin position="406"/>
        <end position="425"/>
    </location>
</feature>
<dbReference type="AlphaFoldDB" id="A0A1E1LJE2"/>
<keyword evidence="4 7" id="KW-1133">Transmembrane helix</keyword>
<dbReference type="PROSITE" id="PS50850">
    <property type="entry name" value="MFS"/>
    <property type="match status" value="1"/>
</dbReference>